<organism evidence="1">
    <name type="scientific">Rhizobium sp. ZPR3</name>
    <dbReference type="NCBI Taxonomy" id="3158967"/>
    <lineage>
        <taxon>Bacteria</taxon>
        <taxon>Pseudomonadati</taxon>
        <taxon>Pseudomonadota</taxon>
        <taxon>Alphaproteobacteria</taxon>
        <taxon>Hyphomicrobiales</taxon>
        <taxon>Rhizobiaceae</taxon>
        <taxon>Rhizobium/Agrobacterium group</taxon>
        <taxon>Rhizobium</taxon>
    </lineage>
</organism>
<evidence type="ECO:0000313" key="1">
    <source>
        <dbReference type="EMBL" id="XBT95832.1"/>
    </source>
</evidence>
<accession>A0AAU7S078</accession>
<gene>
    <name evidence="1" type="ORF">ABM479_20035</name>
</gene>
<proteinExistence type="predicted"/>
<keyword evidence="1" id="KW-0614">Plasmid</keyword>
<dbReference type="AlphaFoldDB" id="A0AAU7S078"/>
<name>A0AAU7S078_9HYPH</name>
<dbReference type="EMBL" id="CP157961">
    <property type="protein sequence ID" value="XBT95832.1"/>
    <property type="molecule type" value="Genomic_DNA"/>
</dbReference>
<geneLocation type="plasmid" evidence="1">
    <name>unnamed1</name>
</geneLocation>
<sequence length="124" mass="13836">MSHSKIAVDICLGKLGGMGNCKLRIGSVKPELVVCKTHFERIAGKYASDRGVPSQRRQKWNSFGPVCQISRIERARAFAWTRSDAGLRWSCNMRLAKRTGMTQARPTSGHILGQLQREYGFGDP</sequence>
<dbReference type="RefSeq" id="WP_349960245.1">
    <property type="nucleotide sequence ID" value="NZ_CP157961.1"/>
</dbReference>
<protein>
    <submittedName>
        <fullName evidence="1">Uncharacterized protein</fullName>
    </submittedName>
</protein>
<reference evidence="1" key="1">
    <citation type="submission" date="2024-06" db="EMBL/GenBank/DDBJ databases">
        <authorList>
            <person name="Li T."/>
            <person name="Gao R."/>
        </authorList>
    </citation>
    <scope>NUCLEOTIDE SEQUENCE</scope>
    <source>
        <strain evidence="1">ZPR3</strain>
        <plasmid evidence="1">unnamed1</plasmid>
    </source>
</reference>